<organism evidence="15 16">
    <name type="scientific">Ophiocordyceps australis</name>
    <dbReference type="NCBI Taxonomy" id="1399860"/>
    <lineage>
        <taxon>Eukaryota</taxon>
        <taxon>Fungi</taxon>
        <taxon>Dikarya</taxon>
        <taxon>Ascomycota</taxon>
        <taxon>Pezizomycotina</taxon>
        <taxon>Sordariomycetes</taxon>
        <taxon>Hypocreomycetidae</taxon>
        <taxon>Hypocreales</taxon>
        <taxon>Ophiocordycipitaceae</taxon>
        <taxon>Ophiocordyceps</taxon>
    </lineage>
</organism>
<evidence type="ECO:0000256" key="12">
    <source>
        <dbReference type="PIRSR" id="PIRSR600101-2"/>
    </source>
</evidence>
<dbReference type="NCBIfam" id="TIGR00066">
    <property type="entry name" value="g_glut_trans"/>
    <property type="match status" value="1"/>
</dbReference>
<evidence type="ECO:0000256" key="5">
    <source>
        <dbReference type="ARBA" id="ARBA00022670"/>
    </source>
</evidence>
<evidence type="ECO:0000256" key="10">
    <source>
        <dbReference type="ARBA" id="ARBA00047417"/>
    </source>
</evidence>
<feature type="binding site" evidence="12">
    <location>
        <position position="429"/>
    </location>
    <ligand>
        <name>L-glutamate</name>
        <dbReference type="ChEBI" id="CHEBI:29985"/>
    </ligand>
</feature>
<keyword evidence="7 13" id="KW-0378">Hydrolase</keyword>
<evidence type="ECO:0000256" key="1">
    <source>
        <dbReference type="ARBA" id="ARBA00001049"/>
    </source>
</evidence>
<dbReference type="Pfam" id="PF01019">
    <property type="entry name" value="G_glu_transpept"/>
    <property type="match status" value="1"/>
</dbReference>
<keyword evidence="6 13" id="KW-0808">Transferase</keyword>
<feature type="binding site" evidence="12">
    <location>
        <begin position="405"/>
        <end position="407"/>
    </location>
    <ligand>
        <name>L-glutamate</name>
        <dbReference type="ChEBI" id="CHEBI:29985"/>
    </ligand>
</feature>
<comment type="catalytic activity">
    <reaction evidence="10 13">
        <text>an N-terminal (5-L-glutamyl)-[peptide] + an alpha-amino acid = 5-L-glutamyl amino acid + an N-terminal L-alpha-aminoacyl-[peptide]</text>
        <dbReference type="Rhea" id="RHEA:23904"/>
        <dbReference type="Rhea" id="RHEA-COMP:9780"/>
        <dbReference type="Rhea" id="RHEA-COMP:9795"/>
        <dbReference type="ChEBI" id="CHEBI:77644"/>
        <dbReference type="ChEBI" id="CHEBI:78597"/>
        <dbReference type="ChEBI" id="CHEBI:78599"/>
        <dbReference type="ChEBI" id="CHEBI:78608"/>
        <dbReference type="EC" id="2.3.2.2"/>
    </reaction>
</comment>
<dbReference type="PANTHER" id="PTHR11686:SF62">
    <property type="entry name" value="GLUTATHIONE HYDROLASE"/>
    <property type="match status" value="1"/>
</dbReference>
<dbReference type="GO" id="GO:0103068">
    <property type="term" value="F:leukotriene C4 gamma-glutamyl transferase activity"/>
    <property type="evidence" value="ECO:0007669"/>
    <property type="project" value="UniProtKB-EC"/>
</dbReference>
<accession>A0A2C5ZUZ0</accession>
<keyword evidence="5" id="KW-0645">Protease</keyword>
<feature type="signal peptide" evidence="14">
    <location>
        <begin position="1"/>
        <end position="21"/>
    </location>
</feature>
<dbReference type="InterPro" id="IPR043137">
    <property type="entry name" value="GGT_ssub_C"/>
</dbReference>
<keyword evidence="14" id="KW-0732">Signal</keyword>
<evidence type="ECO:0000256" key="6">
    <source>
        <dbReference type="ARBA" id="ARBA00022679"/>
    </source>
</evidence>
<evidence type="ECO:0000256" key="9">
    <source>
        <dbReference type="ARBA" id="ARBA00023315"/>
    </source>
</evidence>
<dbReference type="OrthoDB" id="1081007at2759"/>
<comment type="function">
    <text evidence="13">Cleaves the gamma-glutamyl peptide bond of glutathione and glutathione conjugates.</text>
</comment>
<dbReference type="Proteomes" id="UP000224854">
    <property type="component" value="Unassembled WGS sequence"/>
</dbReference>
<evidence type="ECO:0000256" key="7">
    <source>
        <dbReference type="ARBA" id="ARBA00022801"/>
    </source>
</evidence>
<dbReference type="FunFam" id="3.60.20.40:FF:000001">
    <property type="entry name" value="Gamma-glutamyltranspeptidase 1"/>
    <property type="match status" value="1"/>
</dbReference>
<dbReference type="GO" id="GO:0006508">
    <property type="term" value="P:proteolysis"/>
    <property type="evidence" value="ECO:0007669"/>
    <property type="project" value="UniProtKB-KW"/>
</dbReference>
<gene>
    <name evidence="15" type="ORF">CDD82_3228</name>
</gene>
<dbReference type="Gene3D" id="3.60.20.40">
    <property type="match status" value="1"/>
</dbReference>
<dbReference type="InterPro" id="IPR043138">
    <property type="entry name" value="GGT_lsub"/>
</dbReference>
<comment type="pathway">
    <text evidence="3 13">Sulfur metabolism; glutathione metabolism.</text>
</comment>
<dbReference type="GO" id="GO:0036374">
    <property type="term" value="F:glutathione hydrolase activity"/>
    <property type="evidence" value="ECO:0007669"/>
    <property type="project" value="UniProtKB-UniRule"/>
</dbReference>
<dbReference type="EC" id="3.4.19.13" evidence="13"/>
<dbReference type="AlphaFoldDB" id="A0A2C5ZUZ0"/>
<protein>
    <recommendedName>
        <fullName evidence="13">Glutathione hydrolase</fullName>
        <ecNumber evidence="13">2.3.2.2</ecNumber>
        <ecNumber evidence="13">3.4.19.13</ecNumber>
    </recommendedName>
    <alternativeName>
        <fullName evidence="13">Gamma-glutamyltransferase</fullName>
    </alternativeName>
    <alternativeName>
        <fullName evidence="13">Gamma-glutamyltranspeptidase</fullName>
    </alternativeName>
</protein>
<evidence type="ECO:0000256" key="13">
    <source>
        <dbReference type="RuleBase" id="RU368068"/>
    </source>
</evidence>
<evidence type="ECO:0000256" key="11">
    <source>
        <dbReference type="PIRSR" id="PIRSR600101-1"/>
    </source>
</evidence>
<sequence length="577" mass="61630">MARLARLVLVATAAALNHASAQSPPMAVFGPHLDSASSAGASLGAVTSEATECTQIGRDLLARGGNAVDALVGTTFCVGVVAMYHSGIGGGGFALVRDIDGTYEAVDFRETAPAAAYEEMYYGNIDGSLVGGLAVAVPGEVRGLEYIHNKYGLLPWKEVLQGAIYVARDGFQVSSDLVRYLQRSFGIVRDSFIVRDANFAQDFAPNGILLGQGDIMTRKRYANTLELIANHGADAFYNGPLADAMIKTIQASNGTMTLQDLANYSIISRPARRIRFRDVDLFTVGAPASGAVSLSILKTLEQYSHDGSDTRDANLTLHRFTEAMRFGYAARTDLADPDFVDDARQAEERMLQDGHARRVRSLINDDHTLPVEDYGTDREFTSNSHGTSHIVAADRSGMAVSLTTTINLVMGARLMEPASGIMLNNEMNDFSIPGVPNAFGFQPSPLNYIRPGKRPLSSITPVILARSNGALLGVIGAAGGSRILSSTTLAIWRLIDGAMSMSQALSAPRLHDQLMPNTVLLERDFDASAAAALAERGHNVSWTTQSLSSLQGIGCLPDGTFEAVGEPRQRNSKGLTL</sequence>
<dbReference type="GO" id="GO:0005886">
    <property type="term" value="C:plasma membrane"/>
    <property type="evidence" value="ECO:0007669"/>
    <property type="project" value="TreeGrafter"/>
</dbReference>
<dbReference type="UniPathway" id="UPA00204"/>
<dbReference type="PANTHER" id="PTHR11686">
    <property type="entry name" value="GAMMA GLUTAMYL TRANSPEPTIDASE"/>
    <property type="match status" value="1"/>
</dbReference>
<evidence type="ECO:0000256" key="4">
    <source>
        <dbReference type="ARBA" id="ARBA00009381"/>
    </source>
</evidence>
<comment type="catalytic activity">
    <reaction evidence="1 13">
        <text>an S-substituted glutathione + H2O = an S-substituted L-cysteinylglycine + L-glutamate</text>
        <dbReference type="Rhea" id="RHEA:59468"/>
        <dbReference type="ChEBI" id="CHEBI:15377"/>
        <dbReference type="ChEBI" id="CHEBI:29985"/>
        <dbReference type="ChEBI" id="CHEBI:90779"/>
        <dbReference type="ChEBI" id="CHEBI:143103"/>
        <dbReference type="EC" id="3.4.19.13"/>
    </reaction>
</comment>
<keyword evidence="16" id="KW-1185">Reference proteome</keyword>
<keyword evidence="8" id="KW-0325">Glycoprotein</keyword>
<comment type="similarity">
    <text evidence="4">Belongs to the gamma-glutamyltransferase family.</text>
</comment>
<dbReference type="SUPFAM" id="SSF56235">
    <property type="entry name" value="N-terminal nucleophile aminohydrolases (Ntn hydrolases)"/>
    <property type="match status" value="1"/>
</dbReference>
<keyword evidence="9 13" id="KW-0012">Acyltransferase</keyword>
<reference evidence="15 16" key="1">
    <citation type="submission" date="2017-06" db="EMBL/GenBank/DDBJ databases">
        <title>Ant-infecting Ophiocordyceps genomes reveal a high diversity of potential behavioral manipulation genes and a possible major role for enterotoxins.</title>
        <authorList>
            <person name="De Bekker C."/>
            <person name="Evans H.C."/>
            <person name="Brachmann A."/>
            <person name="Hughes D.P."/>
        </authorList>
    </citation>
    <scope>NUCLEOTIDE SEQUENCE [LARGE SCALE GENOMIC DNA]</scope>
    <source>
        <strain evidence="15 16">1348a</strain>
    </source>
</reference>
<proteinExistence type="inferred from homology"/>
<dbReference type="EMBL" id="NJEU01000024">
    <property type="protein sequence ID" value="PHH83181.1"/>
    <property type="molecule type" value="Genomic_DNA"/>
</dbReference>
<evidence type="ECO:0000313" key="15">
    <source>
        <dbReference type="EMBL" id="PHH83181.1"/>
    </source>
</evidence>
<feature type="binding site" evidence="12">
    <location>
        <position position="109"/>
    </location>
    <ligand>
        <name>L-glutamate</name>
        <dbReference type="ChEBI" id="CHEBI:29985"/>
    </ligand>
</feature>
<dbReference type="FunFam" id="1.10.246.130:FF:000005">
    <property type="entry name" value="Gamma-glutamyltranspeptidase 1, putative"/>
    <property type="match status" value="1"/>
</dbReference>
<comment type="caution">
    <text evidence="15">The sequence shown here is derived from an EMBL/GenBank/DDBJ whole genome shotgun (WGS) entry which is preliminary data.</text>
</comment>
<dbReference type="InterPro" id="IPR000101">
    <property type="entry name" value="GGT_peptidase"/>
</dbReference>
<evidence type="ECO:0000256" key="14">
    <source>
        <dbReference type="SAM" id="SignalP"/>
    </source>
</evidence>
<evidence type="ECO:0000256" key="8">
    <source>
        <dbReference type="ARBA" id="ARBA00023180"/>
    </source>
</evidence>
<dbReference type="PRINTS" id="PR01210">
    <property type="entry name" value="GGTRANSPTASE"/>
</dbReference>
<evidence type="ECO:0000256" key="2">
    <source>
        <dbReference type="ARBA" id="ARBA00001089"/>
    </source>
</evidence>
<comment type="catalytic activity">
    <reaction evidence="2 13">
        <text>glutathione + H2O = L-cysteinylglycine + L-glutamate</text>
        <dbReference type="Rhea" id="RHEA:28807"/>
        <dbReference type="ChEBI" id="CHEBI:15377"/>
        <dbReference type="ChEBI" id="CHEBI:29985"/>
        <dbReference type="ChEBI" id="CHEBI:57925"/>
        <dbReference type="ChEBI" id="CHEBI:61694"/>
        <dbReference type="EC" id="3.4.19.13"/>
    </reaction>
</comment>
<name>A0A2C5ZUZ0_9HYPO</name>
<dbReference type="EC" id="2.3.2.2" evidence="13"/>
<feature type="binding site" evidence="12">
    <location>
        <position position="480"/>
    </location>
    <ligand>
        <name>L-glutamate</name>
        <dbReference type="ChEBI" id="CHEBI:29985"/>
    </ligand>
</feature>
<evidence type="ECO:0000256" key="3">
    <source>
        <dbReference type="ARBA" id="ARBA00005115"/>
    </source>
</evidence>
<dbReference type="InterPro" id="IPR029055">
    <property type="entry name" value="Ntn_hydrolases_N"/>
</dbReference>
<feature type="chain" id="PRO_5013219937" description="Glutathione hydrolase" evidence="14">
    <location>
        <begin position="22"/>
        <end position="577"/>
    </location>
</feature>
<feature type="active site" description="Nucleophile" evidence="11">
    <location>
        <position position="387"/>
    </location>
</feature>
<evidence type="ECO:0000313" key="16">
    <source>
        <dbReference type="Proteomes" id="UP000224854"/>
    </source>
</evidence>
<dbReference type="GO" id="GO:0006751">
    <property type="term" value="P:glutathione catabolic process"/>
    <property type="evidence" value="ECO:0007669"/>
    <property type="project" value="UniProtKB-UniRule"/>
</dbReference>
<dbReference type="Gene3D" id="1.10.246.130">
    <property type="match status" value="1"/>
</dbReference>
<feature type="binding site" evidence="12">
    <location>
        <begin position="457"/>
        <end position="458"/>
    </location>
    <ligand>
        <name>L-glutamate</name>
        <dbReference type="ChEBI" id="CHEBI:29985"/>
    </ligand>
</feature>